<evidence type="ECO:0000259" key="8">
    <source>
        <dbReference type="PROSITE" id="PS50928"/>
    </source>
</evidence>
<evidence type="ECO:0000256" key="4">
    <source>
        <dbReference type="ARBA" id="ARBA00022692"/>
    </source>
</evidence>
<evidence type="ECO:0000256" key="1">
    <source>
        <dbReference type="ARBA" id="ARBA00004651"/>
    </source>
</evidence>
<dbReference type="InterPro" id="IPR000515">
    <property type="entry name" value="MetI-like"/>
</dbReference>
<evidence type="ECO:0000313" key="9">
    <source>
        <dbReference type="EMBL" id="MCZ8517343.1"/>
    </source>
</evidence>
<dbReference type="RefSeq" id="WP_269885872.1">
    <property type="nucleotide sequence ID" value="NZ_JAQAGZ010000035.1"/>
</dbReference>
<organism evidence="9 10">
    <name type="scientific">Paenibacillus gyeongsangnamensis</name>
    <dbReference type="NCBI Taxonomy" id="3388067"/>
    <lineage>
        <taxon>Bacteria</taxon>
        <taxon>Bacillati</taxon>
        <taxon>Bacillota</taxon>
        <taxon>Bacilli</taxon>
        <taxon>Bacillales</taxon>
        <taxon>Paenibacillaceae</taxon>
        <taxon>Paenibacillus</taxon>
    </lineage>
</organism>
<accession>A0ABT4QKE5</accession>
<evidence type="ECO:0000256" key="5">
    <source>
        <dbReference type="ARBA" id="ARBA00022989"/>
    </source>
</evidence>
<keyword evidence="2 7" id="KW-0813">Transport</keyword>
<dbReference type="InterPro" id="IPR025966">
    <property type="entry name" value="OppC_N"/>
</dbReference>
<feature type="transmembrane region" description="Helical" evidence="7">
    <location>
        <begin position="222"/>
        <end position="247"/>
    </location>
</feature>
<gene>
    <name evidence="9" type="ORF">O9H85_34340</name>
</gene>
<dbReference type="PROSITE" id="PS50928">
    <property type="entry name" value="ABC_TM1"/>
    <property type="match status" value="1"/>
</dbReference>
<keyword evidence="6 7" id="KW-0472">Membrane</keyword>
<feature type="transmembrane region" description="Helical" evidence="7">
    <location>
        <begin position="104"/>
        <end position="130"/>
    </location>
</feature>
<evidence type="ECO:0000256" key="7">
    <source>
        <dbReference type="RuleBase" id="RU363032"/>
    </source>
</evidence>
<dbReference type="PANTHER" id="PTHR43386:SF1">
    <property type="entry name" value="D,D-DIPEPTIDE TRANSPORT SYSTEM PERMEASE PROTEIN DDPC-RELATED"/>
    <property type="match status" value="1"/>
</dbReference>
<name>A0ABT4QKE5_9BACL</name>
<dbReference type="PANTHER" id="PTHR43386">
    <property type="entry name" value="OLIGOPEPTIDE TRANSPORT SYSTEM PERMEASE PROTEIN APPC"/>
    <property type="match status" value="1"/>
</dbReference>
<feature type="domain" description="ABC transmembrane type-1" evidence="8">
    <location>
        <begin position="102"/>
        <end position="290"/>
    </location>
</feature>
<reference evidence="9 10" key="1">
    <citation type="submission" date="2022-12" db="EMBL/GenBank/DDBJ databases">
        <title>Draft genome sequence of Paenibacillus sp. dW9.</title>
        <authorList>
            <person name="Choi E.-W."/>
            <person name="Kim D.-U."/>
        </authorList>
    </citation>
    <scope>NUCLEOTIDE SEQUENCE [LARGE SCALE GENOMIC DNA]</scope>
    <source>
        <strain evidence="10">dW9</strain>
    </source>
</reference>
<comment type="subcellular location">
    <subcellularLocation>
        <location evidence="1 7">Cell membrane</location>
        <topology evidence="1 7">Multi-pass membrane protein</topology>
    </subcellularLocation>
</comment>
<dbReference type="Pfam" id="PF00528">
    <property type="entry name" value="BPD_transp_1"/>
    <property type="match status" value="1"/>
</dbReference>
<feature type="transmembrane region" description="Helical" evidence="7">
    <location>
        <begin position="150"/>
        <end position="175"/>
    </location>
</feature>
<sequence>MEAKLSLEDKKNAIHTLAVDDNTELKKDKYEILLHLFRRKSVIFGLGIIIIIIGMTVFAPFLTSWDPNAMKVEERLMPPSSIHIFGTDAFGRDMFSRVANGGKVSLVIGAFVVIFAVGGGTLLGLLSGYFRWLDNVLMRLMDGLMAFPGLMLAVAMMGLLGPSSSTVVIALSIVYMPRVARVVRGSVLVIREYPFIEAEITLGARSLYILFVHILPNCLSPIIIQCSFIFSYAVLGEAALSFLGVGVPPTIPSWGNILSDSRVYIVQAWWIAVFPGIAIMLTVLGLNLFGDGLRDMMDPKLRKL</sequence>
<evidence type="ECO:0000256" key="2">
    <source>
        <dbReference type="ARBA" id="ARBA00022448"/>
    </source>
</evidence>
<dbReference type="InterPro" id="IPR035906">
    <property type="entry name" value="MetI-like_sf"/>
</dbReference>
<keyword evidence="4 7" id="KW-0812">Transmembrane</keyword>
<keyword evidence="5 7" id="KW-1133">Transmembrane helix</keyword>
<dbReference type="CDD" id="cd06261">
    <property type="entry name" value="TM_PBP2"/>
    <property type="match status" value="1"/>
</dbReference>
<feature type="transmembrane region" description="Helical" evidence="7">
    <location>
        <begin position="42"/>
        <end position="62"/>
    </location>
</feature>
<dbReference type="SUPFAM" id="SSF161098">
    <property type="entry name" value="MetI-like"/>
    <property type="match status" value="1"/>
</dbReference>
<proteinExistence type="inferred from homology"/>
<comment type="caution">
    <text evidence="9">The sequence shown here is derived from an EMBL/GenBank/DDBJ whole genome shotgun (WGS) entry which is preliminary data.</text>
</comment>
<evidence type="ECO:0000256" key="3">
    <source>
        <dbReference type="ARBA" id="ARBA00022475"/>
    </source>
</evidence>
<keyword evidence="10" id="KW-1185">Reference proteome</keyword>
<dbReference type="Pfam" id="PF12911">
    <property type="entry name" value="OppC_N"/>
    <property type="match status" value="1"/>
</dbReference>
<evidence type="ECO:0000256" key="6">
    <source>
        <dbReference type="ARBA" id="ARBA00023136"/>
    </source>
</evidence>
<evidence type="ECO:0000313" key="10">
    <source>
        <dbReference type="Proteomes" id="UP001527882"/>
    </source>
</evidence>
<dbReference type="Proteomes" id="UP001527882">
    <property type="component" value="Unassembled WGS sequence"/>
</dbReference>
<protein>
    <submittedName>
        <fullName evidence="9">ABC transporter permease</fullName>
    </submittedName>
</protein>
<dbReference type="EMBL" id="JAQAGZ010000035">
    <property type="protein sequence ID" value="MCZ8517343.1"/>
    <property type="molecule type" value="Genomic_DNA"/>
</dbReference>
<comment type="similarity">
    <text evidence="7">Belongs to the binding-protein-dependent transport system permease family.</text>
</comment>
<dbReference type="InterPro" id="IPR050366">
    <property type="entry name" value="BP-dependent_transpt_permease"/>
</dbReference>
<feature type="transmembrane region" description="Helical" evidence="7">
    <location>
        <begin position="267"/>
        <end position="290"/>
    </location>
</feature>
<keyword evidence="3" id="KW-1003">Cell membrane</keyword>
<dbReference type="Gene3D" id="1.10.3720.10">
    <property type="entry name" value="MetI-like"/>
    <property type="match status" value="1"/>
</dbReference>